<dbReference type="OrthoDB" id="4190693at2759"/>
<feature type="region of interest" description="Disordered" evidence="1">
    <location>
        <begin position="76"/>
        <end position="95"/>
    </location>
</feature>
<evidence type="ECO:0000313" key="2">
    <source>
        <dbReference type="EMBL" id="EGE79351.2"/>
    </source>
</evidence>
<protein>
    <submittedName>
        <fullName evidence="2">Uncharacterized protein</fullName>
    </submittedName>
</protein>
<reference evidence="2" key="1">
    <citation type="submission" date="2010-03" db="EMBL/GenBank/DDBJ databases">
        <title>Annotation of Blastomyces dermatitidis strain ATCC 18188.</title>
        <authorList>
            <consortium name="The Broad Institute Genome Sequencing Platform"/>
            <consortium name="Broad Institute Genome Sequencing Center for Infectious Disease."/>
            <person name="Cuomo C."/>
            <person name="Klein B."/>
            <person name="Sullivan T."/>
            <person name="Heitman J."/>
            <person name="Young S."/>
            <person name="Zeng Q."/>
            <person name="Gargeya S."/>
            <person name="Alvarado L."/>
            <person name="Berlin A.M."/>
            <person name="Chapman S.B."/>
            <person name="Chen Z."/>
            <person name="Freedman E."/>
            <person name="Gellesch M."/>
            <person name="Goldberg J."/>
            <person name="Griggs A."/>
            <person name="Gujja S."/>
            <person name="Heilman E."/>
            <person name="Heiman D."/>
            <person name="Howarth C."/>
            <person name="Mehta T."/>
            <person name="Neiman D."/>
            <person name="Pearson M."/>
            <person name="Roberts A."/>
            <person name="Saif S."/>
            <person name="Shea T."/>
            <person name="Shenoy N."/>
            <person name="Sisk P."/>
            <person name="Stolte C."/>
            <person name="Sykes S."/>
            <person name="White J."/>
            <person name="Yandava C."/>
            <person name="Haas B."/>
            <person name="Nusbaum C."/>
            <person name="Birren B."/>
        </authorList>
    </citation>
    <scope>NUCLEOTIDE SEQUENCE [LARGE SCALE GENOMIC DNA]</scope>
    <source>
        <strain evidence="2">ATCC 18188</strain>
    </source>
</reference>
<organism evidence="2">
    <name type="scientific">Ajellomyces dermatitidis (strain ATCC 18188 / CBS 674.68)</name>
    <name type="common">Blastomyces dermatitidis</name>
    <dbReference type="NCBI Taxonomy" id="653446"/>
    <lineage>
        <taxon>Eukaryota</taxon>
        <taxon>Fungi</taxon>
        <taxon>Dikarya</taxon>
        <taxon>Ascomycota</taxon>
        <taxon>Pezizomycotina</taxon>
        <taxon>Eurotiomycetes</taxon>
        <taxon>Eurotiomycetidae</taxon>
        <taxon>Onygenales</taxon>
        <taxon>Ajellomycetaceae</taxon>
        <taxon>Blastomyces</taxon>
    </lineage>
</organism>
<feature type="compositionally biased region" description="Basic and acidic residues" evidence="1">
    <location>
        <begin position="79"/>
        <end position="95"/>
    </location>
</feature>
<gene>
    <name evidence="2" type="ORF">BDDG_02290</name>
</gene>
<evidence type="ECO:0000256" key="1">
    <source>
        <dbReference type="SAM" id="MobiDB-lite"/>
    </source>
</evidence>
<dbReference type="HOGENOM" id="CLU_140102_0_0_1"/>
<proteinExistence type="predicted"/>
<sequence length="143" mass="15153">MKITEREDEEITELCRLNSAASQAGLRHAVKEELQIELLRVTVSEIKLSSGFSLNDHTGSYVTVLTEGGGSVAMAAGRAGDRPDADTLTGRRDDTSLQGTATSTVAAREAEEDVTMKAVLLQLIDTAAFNLAFLTVTKAATAP</sequence>
<accession>F2T7Y8</accession>
<dbReference type="AlphaFoldDB" id="F2T7Y8"/>
<name>F2T7Y8_AJEDA</name>
<dbReference type="Proteomes" id="UP000007802">
    <property type="component" value="Unassembled WGS sequence"/>
</dbReference>
<dbReference type="EMBL" id="GG749414">
    <property type="protein sequence ID" value="EGE79351.2"/>
    <property type="molecule type" value="Genomic_DNA"/>
</dbReference>